<protein>
    <submittedName>
        <fullName evidence="1">Uncharacterized protein</fullName>
    </submittedName>
</protein>
<accession>A0A0A9FHL9</accession>
<sequence length="52" mass="5953">MYPGTCKKHTQLIHNLGASAPFFRRVFVSSGLHRLESRRETRIFIIPVIALS</sequence>
<name>A0A0A9FHL9_ARUDO</name>
<reference evidence="1" key="2">
    <citation type="journal article" date="2015" name="Data Brief">
        <title>Shoot transcriptome of the giant reed, Arundo donax.</title>
        <authorList>
            <person name="Barrero R.A."/>
            <person name="Guerrero F.D."/>
            <person name="Moolhuijzen P."/>
            <person name="Goolsby J.A."/>
            <person name="Tidwell J."/>
            <person name="Bellgard S.E."/>
            <person name="Bellgard M.I."/>
        </authorList>
    </citation>
    <scope>NUCLEOTIDE SEQUENCE</scope>
    <source>
        <tissue evidence="1">Shoot tissue taken approximately 20 cm above the soil surface</tissue>
    </source>
</reference>
<reference evidence="1" key="1">
    <citation type="submission" date="2014-09" db="EMBL/GenBank/DDBJ databases">
        <authorList>
            <person name="Magalhaes I.L.F."/>
            <person name="Oliveira U."/>
            <person name="Santos F.R."/>
            <person name="Vidigal T.H.D.A."/>
            <person name="Brescovit A.D."/>
            <person name="Santos A.J."/>
        </authorList>
    </citation>
    <scope>NUCLEOTIDE SEQUENCE</scope>
    <source>
        <tissue evidence="1">Shoot tissue taken approximately 20 cm above the soil surface</tissue>
    </source>
</reference>
<dbReference type="AlphaFoldDB" id="A0A0A9FHL9"/>
<evidence type="ECO:0000313" key="1">
    <source>
        <dbReference type="EMBL" id="JAE12530.1"/>
    </source>
</evidence>
<proteinExistence type="predicted"/>
<organism evidence="1">
    <name type="scientific">Arundo donax</name>
    <name type="common">Giant reed</name>
    <name type="synonym">Donax arundinaceus</name>
    <dbReference type="NCBI Taxonomy" id="35708"/>
    <lineage>
        <taxon>Eukaryota</taxon>
        <taxon>Viridiplantae</taxon>
        <taxon>Streptophyta</taxon>
        <taxon>Embryophyta</taxon>
        <taxon>Tracheophyta</taxon>
        <taxon>Spermatophyta</taxon>
        <taxon>Magnoliopsida</taxon>
        <taxon>Liliopsida</taxon>
        <taxon>Poales</taxon>
        <taxon>Poaceae</taxon>
        <taxon>PACMAD clade</taxon>
        <taxon>Arundinoideae</taxon>
        <taxon>Arundineae</taxon>
        <taxon>Arundo</taxon>
    </lineage>
</organism>
<dbReference type="EMBL" id="GBRH01185366">
    <property type="protein sequence ID" value="JAE12530.1"/>
    <property type="molecule type" value="Transcribed_RNA"/>
</dbReference>